<dbReference type="Proteomes" id="UP001652660">
    <property type="component" value="Chromosome 10e"/>
</dbReference>
<evidence type="ECO:0000256" key="10">
    <source>
        <dbReference type="PIRSR" id="PIRSR601929-3"/>
    </source>
</evidence>
<dbReference type="InterPro" id="IPR001929">
    <property type="entry name" value="Germin"/>
</dbReference>
<feature type="binding site" evidence="8">
    <location>
        <position position="121"/>
    </location>
    <ligand>
        <name>oxalate</name>
        <dbReference type="ChEBI" id="CHEBI:30623"/>
    </ligand>
</feature>
<feature type="binding site" evidence="9">
    <location>
        <position position="114"/>
    </location>
    <ligand>
        <name>Mn(2+)</name>
        <dbReference type="ChEBI" id="CHEBI:29035"/>
    </ligand>
</feature>
<feature type="binding site" evidence="9">
    <location>
        <position position="121"/>
    </location>
    <ligand>
        <name>Mn(2+)</name>
        <dbReference type="ChEBI" id="CHEBI:29035"/>
    </ligand>
</feature>
<dbReference type="OrthoDB" id="1295030at2759"/>
<evidence type="ECO:0000313" key="13">
    <source>
        <dbReference type="Proteomes" id="UP001652660"/>
    </source>
</evidence>
<evidence type="ECO:0000256" key="8">
    <source>
        <dbReference type="PIRSR" id="PIRSR601929-1"/>
    </source>
</evidence>
<keyword evidence="4 11" id="KW-0964">Secreted</keyword>
<reference evidence="13" key="1">
    <citation type="journal article" date="2025" name="Foods">
        <title>Unveiling the Microbial Signatures of Arabica Coffee Cherries: Insights into Ripeness Specific Diversity, Functional Traits, and Implications for Quality and Safety.</title>
        <authorList>
            <consortium name="RefSeq"/>
            <person name="Tenea G.N."/>
            <person name="Cifuentes V."/>
            <person name="Reyes P."/>
            <person name="Cevallos-Vallejos M."/>
        </authorList>
    </citation>
    <scope>NUCLEOTIDE SEQUENCE [LARGE SCALE GENOMIC DNA]</scope>
</reference>
<keyword evidence="3 11" id="KW-0052">Apoplast</keyword>
<dbReference type="SMART" id="SM00835">
    <property type="entry name" value="Cupin_1"/>
    <property type="match status" value="1"/>
</dbReference>
<evidence type="ECO:0000259" key="12">
    <source>
        <dbReference type="SMART" id="SM00835"/>
    </source>
</evidence>
<evidence type="ECO:0000256" key="4">
    <source>
        <dbReference type="ARBA" id="ARBA00022525"/>
    </source>
</evidence>
<evidence type="ECO:0000256" key="3">
    <source>
        <dbReference type="ARBA" id="ARBA00022523"/>
    </source>
</evidence>
<feature type="chain" id="PRO_5028522640" description="Germin-like protein" evidence="11">
    <location>
        <begin position="26"/>
        <end position="226"/>
    </location>
</feature>
<feature type="domain" description="Cupin type-1" evidence="12">
    <location>
        <begin position="68"/>
        <end position="220"/>
    </location>
</feature>
<keyword evidence="6 10" id="KW-1015">Disulfide bond</keyword>
<proteinExistence type="inferred from homology"/>
<dbReference type="FunFam" id="2.60.120.10:FF:000005">
    <property type="entry name" value="Germin-like protein subfamily 1 member 8"/>
    <property type="match status" value="1"/>
</dbReference>
<dbReference type="PRINTS" id="PR00325">
    <property type="entry name" value="GERMIN"/>
</dbReference>
<keyword evidence="5 8" id="KW-0479">Metal-binding</keyword>
<dbReference type="GO" id="GO:0048046">
    <property type="term" value="C:apoplast"/>
    <property type="evidence" value="ECO:0007669"/>
    <property type="project" value="UniProtKB-SubCell"/>
</dbReference>
<comment type="subcellular location">
    <subcellularLocation>
        <location evidence="1 11">Secreted</location>
        <location evidence="1 11">Extracellular space</location>
        <location evidence="1 11">Apoplast</location>
    </subcellularLocation>
</comment>
<evidence type="ECO:0000256" key="9">
    <source>
        <dbReference type="PIRSR" id="PIRSR601929-2"/>
    </source>
</evidence>
<gene>
    <name evidence="14" type="primary">LOC113712417</name>
</gene>
<organism evidence="13 14">
    <name type="scientific">Coffea arabica</name>
    <name type="common">Arabian coffee</name>
    <dbReference type="NCBI Taxonomy" id="13443"/>
    <lineage>
        <taxon>Eukaryota</taxon>
        <taxon>Viridiplantae</taxon>
        <taxon>Streptophyta</taxon>
        <taxon>Embryophyta</taxon>
        <taxon>Tracheophyta</taxon>
        <taxon>Spermatophyta</taxon>
        <taxon>Magnoliopsida</taxon>
        <taxon>eudicotyledons</taxon>
        <taxon>Gunneridae</taxon>
        <taxon>Pentapetalae</taxon>
        <taxon>asterids</taxon>
        <taxon>lamiids</taxon>
        <taxon>Gentianales</taxon>
        <taxon>Rubiaceae</taxon>
        <taxon>Ixoroideae</taxon>
        <taxon>Gardenieae complex</taxon>
        <taxon>Bertiereae - Coffeeae clade</taxon>
        <taxon>Coffeeae</taxon>
        <taxon>Coffea</taxon>
    </lineage>
</organism>
<feature type="binding site" evidence="9">
    <location>
        <position position="166"/>
    </location>
    <ligand>
        <name>Mn(2+)</name>
        <dbReference type="ChEBI" id="CHEBI:29035"/>
    </ligand>
</feature>
<name>A0A6P6ULA5_COFAR</name>
<evidence type="ECO:0000256" key="5">
    <source>
        <dbReference type="ARBA" id="ARBA00022723"/>
    </source>
</evidence>
<keyword evidence="11" id="KW-0732">Signal</keyword>
<dbReference type="SUPFAM" id="SSF51182">
    <property type="entry name" value="RmlC-like cupins"/>
    <property type="match status" value="1"/>
</dbReference>
<accession>A0A6P6ULA5</accession>
<comment type="similarity">
    <text evidence="2 11">Belongs to the germin family.</text>
</comment>
<feature type="binding site" evidence="8">
    <location>
        <position position="116"/>
    </location>
    <ligand>
        <name>oxalate</name>
        <dbReference type="ChEBI" id="CHEBI:30623"/>
    </ligand>
</feature>
<feature type="signal peptide" evidence="11">
    <location>
        <begin position="1"/>
        <end position="25"/>
    </location>
</feature>
<evidence type="ECO:0000256" key="11">
    <source>
        <dbReference type="RuleBase" id="RU366015"/>
    </source>
</evidence>
<feature type="disulfide bond" evidence="10">
    <location>
        <begin position="35"/>
        <end position="52"/>
    </location>
</feature>
<dbReference type="InterPro" id="IPR014710">
    <property type="entry name" value="RmlC-like_jellyroll"/>
</dbReference>
<dbReference type="InterPro" id="IPR006045">
    <property type="entry name" value="Cupin_1"/>
</dbReference>
<evidence type="ECO:0000256" key="7">
    <source>
        <dbReference type="ARBA" id="ARBA00023211"/>
    </source>
</evidence>
<dbReference type="RefSeq" id="XP_027091635.1">
    <property type="nucleotide sequence ID" value="XM_027235834.2"/>
</dbReference>
<evidence type="ECO:0000256" key="6">
    <source>
        <dbReference type="ARBA" id="ARBA00023157"/>
    </source>
</evidence>
<dbReference type="InterPro" id="IPR011051">
    <property type="entry name" value="RmlC_Cupin_sf"/>
</dbReference>
<dbReference type="AlphaFoldDB" id="A0A6P6ULA5"/>
<keyword evidence="7 8" id="KW-0464">Manganese</keyword>
<dbReference type="Gene3D" id="2.60.120.10">
    <property type="entry name" value="Jelly Rolls"/>
    <property type="match status" value="1"/>
</dbReference>
<dbReference type="GO" id="GO:0030145">
    <property type="term" value="F:manganese ion binding"/>
    <property type="evidence" value="ECO:0007669"/>
    <property type="project" value="UniProtKB-UniRule"/>
</dbReference>
<dbReference type="PANTHER" id="PTHR31238">
    <property type="entry name" value="GERMIN-LIKE PROTEIN SUBFAMILY 3 MEMBER 3"/>
    <property type="match status" value="1"/>
</dbReference>
<reference evidence="14" key="2">
    <citation type="submission" date="2025-08" db="UniProtKB">
        <authorList>
            <consortium name="RefSeq"/>
        </authorList>
    </citation>
    <scope>IDENTIFICATION</scope>
    <source>
        <tissue evidence="14">Leaves</tissue>
    </source>
</reference>
<sequence length="226" mass="23927">MKMAAAGFVAILAICLALAPSFSYAYDDAPLQDFCVAVPDASAAVFVNGKICKNPKQVTSDDFVGTGFNIPVDTNNSLGSAFKLVDVNVVPGLNTLGLSLLRVDFAPGGVIPPHTHPRATEAVVVIEGTIYAGFVTSNPADNTKNRLYAKILKPGDIFVFPIGLVHFLRNVGKTKAMGIVAFNSQNPGTITIANAVFGTEPLISPEVLTKSFQLDKKVIESLQSKF</sequence>
<evidence type="ECO:0000256" key="2">
    <source>
        <dbReference type="ARBA" id="ARBA00007456"/>
    </source>
</evidence>
<evidence type="ECO:0000313" key="14">
    <source>
        <dbReference type="RefSeq" id="XP_027091635.1"/>
    </source>
</evidence>
<dbReference type="GeneID" id="113712417"/>
<evidence type="ECO:0000256" key="1">
    <source>
        <dbReference type="ARBA" id="ARBA00004271"/>
    </source>
</evidence>
<dbReference type="CDD" id="cd02241">
    <property type="entry name" value="cupin_OxOx"/>
    <property type="match status" value="1"/>
</dbReference>
<keyword evidence="13" id="KW-1185">Reference proteome</keyword>
<dbReference type="Pfam" id="PF00190">
    <property type="entry name" value="Cupin_1"/>
    <property type="match status" value="1"/>
</dbReference>
<protein>
    <recommendedName>
        <fullName evidence="11">Germin-like protein</fullName>
    </recommendedName>
</protein>
<feature type="binding site" evidence="9">
    <location>
        <position position="116"/>
    </location>
    <ligand>
        <name>Mn(2+)</name>
        <dbReference type="ChEBI" id="CHEBI:29035"/>
    </ligand>
</feature>